<dbReference type="Gene3D" id="3.60.21.70">
    <property type="entry name" value="PhoD-like phosphatase"/>
    <property type="match status" value="1"/>
</dbReference>
<dbReference type="InterPro" id="IPR017853">
    <property type="entry name" value="GH"/>
</dbReference>
<comment type="caution">
    <text evidence="2">The sequence shown here is derived from an EMBL/GenBank/DDBJ whole genome shotgun (WGS) entry which is preliminary data.</text>
</comment>
<accession>A0A9X0BKG4</accession>
<dbReference type="Proteomes" id="UP001147760">
    <property type="component" value="Unassembled WGS sequence"/>
</dbReference>
<dbReference type="GO" id="GO:0005975">
    <property type="term" value="P:carbohydrate metabolic process"/>
    <property type="evidence" value="ECO:0007669"/>
    <property type="project" value="InterPro"/>
</dbReference>
<dbReference type="Pfam" id="PF00704">
    <property type="entry name" value="Glyco_hydro_18"/>
    <property type="match status" value="1"/>
</dbReference>
<feature type="domain" description="GH18" evidence="1">
    <location>
        <begin position="12"/>
        <end position="290"/>
    </location>
</feature>
<dbReference type="PANTHER" id="PTHR43606">
    <property type="entry name" value="PHOSPHATASE, PUTATIVE (AFU_ORTHOLOGUE AFUA_6G08710)-RELATED"/>
    <property type="match status" value="1"/>
</dbReference>
<dbReference type="InterPro" id="IPR018946">
    <property type="entry name" value="PhoD-like_MPP"/>
</dbReference>
<evidence type="ECO:0000259" key="1">
    <source>
        <dbReference type="PROSITE" id="PS51910"/>
    </source>
</evidence>
<dbReference type="SUPFAM" id="SSF51445">
    <property type="entry name" value="(Trans)glycosidases"/>
    <property type="match status" value="1"/>
</dbReference>
<reference evidence="2" key="2">
    <citation type="journal article" date="2023" name="IMA Fungus">
        <title>Comparative genomic study of the Penicillium genus elucidates a diverse pangenome and 15 lateral gene transfer events.</title>
        <authorList>
            <person name="Petersen C."/>
            <person name="Sorensen T."/>
            <person name="Nielsen M.R."/>
            <person name="Sondergaard T.E."/>
            <person name="Sorensen J.L."/>
            <person name="Fitzpatrick D.A."/>
            <person name="Frisvad J.C."/>
            <person name="Nielsen K.L."/>
        </authorList>
    </citation>
    <scope>NUCLEOTIDE SEQUENCE</scope>
    <source>
        <strain evidence="2">IBT 17660</strain>
    </source>
</reference>
<dbReference type="PANTHER" id="PTHR43606:SF2">
    <property type="entry name" value="ALKALINE PHOSPHATASE FAMILY PROTEIN (AFU_ORTHOLOGUE AFUA_5G03860)"/>
    <property type="match status" value="1"/>
</dbReference>
<gene>
    <name evidence="2" type="ORF">N7530_007972</name>
</gene>
<dbReference type="Gene3D" id="3.20.20.80">
    <property type="entry name" value="Glycosidases"/>
    <property type="match status" value="1"/>
</dbReference>
<evidence type="ECO:0000313" key="3">
    <source>
        <dbReference type="Proteomes" id="UP001147760"/>
    </source>
</evidence>
<dbReference type="OrthoDB" id="2100241at2759"/>
<dbReference type="InterPro" id="IPR038607">
    <property type="entry name" value="PhoD-like_sf"/>
</dbReference>
<dbReference type="InterPro" id="IPR001223">
    <property type="entry name" value="Glyco_hydro18_cat"/>
</dbReference>
<dbReference type="SUPFAM" id="SSF56300">
    <property type="entry name" value="Metallo-dependent phosphatases"/>
    <property type="match status" value="1"/>
</dbReference>
<dbReference type="InterPro" id="IPR029052">
    <property type="entry name" value="Metallo-depent_PP-like"/>
</dbReference>
<reference evidence="2" key="1">
    <citation type="submission" date="2022-12" db="EMBL/GenBank/DDBJ databases">
        <authorList>
            <person name="Petersen C."/>
        </authorList>
    </citation>
    <scope>NUCLEOTIDE SEQUENCE</scope>
    <source>
        <strain evidence="2">IBT 17660</strain>
    </source>
</reference>
<organism evidence="2 3">
    <name type="scientific">Penicillium desertorum</name>
    <dbReference type="NCBI Taxonomy" id="1303715"/>
    <lineage>
        <taxon>Eukaryota</taxon>
        <taxon>Fungi</taxon>
        <taxon>Dikarya</taxon>
        <taxon>Ascomycota</taxon>
        <taxon>Pezizomycotina</taxon>
        <taxon>Eurotiomycetes</taxon>
        <taxon>Eurotiomycetidae</taxon>
        <taxon>Eurotiales</taxon>
        <taxon>Aspergillaceae</taxon>
        <taxon>Penicillium</taxon>
    </lineage>
</organism>
<dbReference type="CDD" id="cd06546">
    <property type="entry name" value="GH18_CTS3_chitinase"/>
    <property type="match status" value="1"/>
</dbReference>
<dbReference type="CDD" id="cd07389">
    <property type="entry name" value="MPP_PhoD"/>
    <property type="match status" value="1"/>
</dbReference>
<name>A0A9X0BKG4_9EURO</name>
<dbReference type="Pfam" id="PF09423">
    <property type="entry name" value="PhoD"/>
    <property type="match status" value="1"/>
</dbReference>
<proteinExistence type="predicted"/>
<protein>
    <submittedName>
        <fullName evidence="2">Glycoside hydrolasesuperfamily</fullName>
    </submittedName>
</protein>
<dbReference type="GO" id="GO:0016787">
    <property type="term" value="F:hydrolase activity"/>
    <property type="evidence" value="ECO:0007669"/>
    <property type="project" value="UniProtKB-KW"/>
</dbReference>
<dbReference type="InterPro" id="IPR052900">
    <property type="entry name" value="Phospholipid_Metab_Enz"/>
</dbReference>
<dbReference type="PROSITE" id="PS51910">
    <property type="entry name" value="GH18_2"/>
    <property type="match status" value="1"/>
</dbReference>
<keyword evidence="3" id="KW-1185">Reference proteome</keyword>
<dbReference type="AlphaFoldDB" id="A0A9X0BKG4"/>
<dbReference type="EMBL" id="JAPWDO010000005">
    <property type="protein sequence ID" value="KAJ5470615.1"/>
    <property type="molecule type" value="Genomic_DNA"/>
</dbReference>
<keyword evidence="2" id="KW-0378">Hydrolase</keyword>
<sequence>MPPIRGGLGERPRVILYHQTLIPGGGQYVSMLPLLENNTGITHVILAAFHLNGAPGDITLNDDPPDSAKFDPLWAEVPVMQRQGVKVMGMLGGAAPGSFTRLDGSRTEFEQFYYPFLTMIRRHGLDGIDLDVEEAMSLQGIIRLIDRLKADMGDAFIITLAPVAAALLGIGNLSGFDYRELEQARASKIGWYNAQFYNGWGLAEDPRMYAAMVAQGWSPRRVVYGLLTNPGNGSQGYVAQDKVGPVLAMLVEQFPNFGGVMGWEYFNALPGGTAKPWQWAAEMSLSMGMRDVVAAARQLMSAGPMASTLNNLFQDMLNQGHIASHNGLPTRIVVATSSAIIRLTSFVFLRWIPGHHFVPLVITSLLVYLSSIFSLLKDTQPHQSQATKVTGSNRHKSGSSRAKAGDSVLNILLTGLPSARWPLWTRITILINVVLAVLTLDFLTRGVLLYPTTDVAFSRVGYVSPTTANVVFREPDTARLPVTVMFQEVSEMSQDWHEEGIVYKLDNTTDFTTTVTLTDLRPATHYRYALSNNKSGTFTTAPSPETPEAKRLSFVTSSCLKPNFPYNILSHPLRVPGLEQMTDALAKLPKLLRPAFMLFLGDFIYIDVPWRFGSSMEHYRSEYRRIYSSPSWNHGPEENRAIDLPWLHTLDDHEIQNDWSQGNKTAPYPAAADPFIHYHVRANPPIPQAPFAHPDNVAYFAFTQGPASFFMLDTRTYRTEPAHQNSTILGHPQLQSLLTYISTPEPAGVHWKIISSSVPFTKNWHVGTTDTWGGFLDERRTVFEAMWRAERELGIRIVMLSGDRHEFGATRFPDPELNLGPEQLLPNTAGLGLHEFSVGPLSMFYLPVRTYHQTDSEDVMVKYAPNGNSKFGLIDIADEVEDVGSTAAAPVRARSSVLTYSLYVDGEVVWKYRLSVPLDRDMSVHGPSLLPGRVVQDEIPDLSWSVVLGTVVGRLPGLTKRFVETVNDLFFQLADRLWKIERLD</sequence>
<evidence type="ECO:0000313" key="2">
    <source>
        <dbReference type="EMBL" id="KAJ5470615.1"/>
    </source>
</evidence>